<dbReference type="Pfam" id="PF00534">
    <property type="entry name" value="Glycos_transf_1"/>
    <property type="match status" value="1"/>
</dbReference>
<dbReference type="Pfam" id="PF13439">
    <property type="entry name" value="Glyco_transf_4"/>
    <property type="match status" value="1"/>
</dbReference>
<evidence type="ECO:0000256" key="2">
    <source>
        <dbReference type="ARBA" id="ARBA00022679"/>
    </source>
</evidence>
<dbReference type="Proteomes" id="UP000739538">
    <property type="component" value="Unassembled WGS sequence"/>
</dbReference>
<dbReference type="CDD" id="cd03801">
    <property type="entry name" value="GT4_PimA-like"/>
    <property type="match status" value="1"/>
</dbReference>
<evidence type="ECO:0000313" key="6">
    <source>
        <dbReference type="EMBL" id="MCA9758230.1"/>
    </source>
</evidence>
<evidence type="ECO:0000259" key="4">
    <source>
        <dbReference type="Pfam" id="PF00534"/>
    </source>
</evidence>
<dbReference type="EMBL" id="JAGQHS010000153">
    <property type="protein sequence ID" value="MCA9758230.1"/>
    <property type="molecule type" value="Genomic_DNA"/>
</dbReference>
<comment type="caution">
    <text evidence="6">The sequence shown here is derived from an EMBL/GenBank/DDBJ whole genome shotgun (WGS) entry which is preliminary data.</text>
</comment>
<feature type="domain" description="Glycosyl transferase family 1" evidence="4">
    <location>
        <begin position="194"/>
        <end position="353"/>
    </location>
</feature>
<feature type="region of interest" description="Disordered" evidence="3">
    <location>
        <begin position="377"/>
        <end position="424"/>
    </location>
</feature>
<accession>A0A956NF44</accession>
<evidence type="ECO:0000256" key="3">
    <source>
        <dbReference type="SAM" id="MobiDB-lite"/>
    </source>
</evidence>
<dbReference type="AlphaFoldDB" id="A0A956NF44"/>
<dbReference type="PANTHER" id="PTHR12526">
    <property type="entry name" value="GLYCOSYLTRANSFERASE"/>
    <property type="match status" value="1"/>
</dbReference>
<dbReference type="SUPFAM" id="SSF53756">
    <property type="entry name" value="UDP-Glycosyltransferase/glycogen phosphorylase"/>
    <property type="match status" value="1"/>
</dbReference>
<dbReference type="Gene3D" id="3.40.50.2000">
    <property type="entry name" value="Glycogen Phosphorylase B"/>
    <property type="match status" value="2"/>
</dbReference>
<proteinExistence type="predicted"/>
<reference evidence="6" key="1">
    <citation type="submission" date="2020-04" db="EMBL/GenBank/DDBJ databases">
        <authorList>
            <person name="Zhang T."/>
        </authorList>
    </citation>
    <scope>NUCLEOTIDE SEQUENCE</scope>
    <source>
        <strain evidence="6">HKST-UBA02</strain>
    </source>
</reference>
<dbReference type="InterPro" id="IPR001296">
    <property type="entry name" value="Glyco_trans_1"/>
</dbReference>
<name>A0A956NF44_UNCEI</name>
<evidence type="ECO:0000313" key="7">
    <source>
        <dbReference type="Proteomes" id="UP000739538"/>
    </source>
</evidence>
<gene>
    <name evidence="6" type="ORF">KDA27_20720</name>
</gene>
<evidence type="ECO:0000259" key="5">
    <source>
        <dbReference type="Pfam" id="PF13439"/>
    </source>
</evidence>
<feature type="domain" description="Glycosyltransferase subfamily 4-like N-terminal" evidence="5">
    <location>
        <begin position="18"/>
        <end position="180"/>
    </location>
</feature>
<evidence type="ECO:0000256" key="1">
    <source>
        <dbReference type="ARBA" id="ARBA00022676"/>
    </source>
</evidence>
<dbReference type="GO" id="GO:0016757">
    <property type="term" value="F:glycosyltransferase activity"/>
    <property type="evidence" value="ECO:0007669"/>
    <property type="project" value="UniProtKB-KW"/>
</dbReference>
<protein>
    <submittedName>
        <fullName evidence="6">Glycosyltransferase family 4 protein</fullName>
    </submittedName>
</protein>
<dbReference type="PANTHER" id="PTHR12526:SF510">
    <property type="entry name" value="D-INOSITOL 3-PHOSPHATE GLYCOSYLTRANSFERASE"/>
    <property type="match status" value="1"/>
</dbReference>
<keyword evidence="1" id="KW-0328">Glycosyltransferase</keyword>
<reference evidence="6" key="2">
    <citation type="journal article" date="2021" name="Microbiome">
        <title>Successional dynamics and alternative stable states in a saline activated sludge microbial community over 9 years.</title>
        <authorList>
            <person name="Wang Y."/>
            <person name="Ye J."/>
            <person name="Ju F."/>
            <person name="Liu L."/>
            <person name="Boyd J.A."/>
            <person name="Deng Y."/>
            <person name="Parks D.H."/>
            <person name="Jiang X."/>
            <person name="Yin X."/>
            <person name="Woodcroft B.J."/>
            <person name="Tyson G.W."/>
            <person name="Hugenholtz P."/>
            <person name="Polz M.F."/>
            <person name="Zhang T."/>
        </authorList>
    </citation>
    <scope>NUCLEOTIDE SEQUENCE</scope>
    <source>
        <strain evidence="6">HKST-UBA02</strain>
    </source>
</reference>
<sequence>MSQASPFRLTFYSDAPYYGGAERYLVTLARQYARFPDGPRLSAIVEVEDAAERLATEFEGAGAEVTRFPGPGFGWWKQLPELVSLFRSVPGDVLHVNLPSSYDAGVSSIAWAAKQAGYRAVVSTEHLPMIERKYKKFPIKFLFSHWIDRVIAIAEANRAFLVHRHGVDADRVIALPNGIEEPDLLTQEEIAALRREWGARDRAVVGCVGRLTERKGQHHLLSSVARVDESLRPLVVLVGEGEEDARLRELAAELGLDVVFTGPRPDAASLPQAFDVFALVSSVETMPLTILEAMAGGVPVLATSIFGVPELVADRETGRLVPSGDVVETARVLEEMLASPEALQAMGRAGRERYERNFTAEKMAERTLEVYRSALASAPQVGSGSRGGNRERGEGASGTGNGAASASGSGNGKRRSSSGDETAA</sequence>
<dbReference type="InterPro" id="IPR028098">
    <property type="entry name" value="Glyco_trans_4-like_N"/>
</dbReference>
<keyword evidence="2" id="KW-0808">Transferase</keyword>
<organism evidence="6 7">
    <name type="scientific">Eiseniibacteriota bacterium</name>
    <dbReference type="NCBI Taxonomy" id="2212470"/>
    <lineage>
        <taxon>Bacteria</taxon>
        <taxon>Candidatus Eiseniibacteriota</taxon>
    </lineage>
</organism>